<dbReference type="GO" id="GO:0005506">
    <property type="term" value="F:iron ion binding"/>
    <property type="evidence" value="ECO:0007669"/>
    <property type="project" value="InterPro"/>
</dbReference>
<protein>
    <recommendedName>
        <fullName evidence="4">Cytochrome c</fullName>
    </recommendedName>
</protein>
<keyword evidence="3" id="KW-1185">Reference proteome</keyword>
<dbReference type="GO" id="GO:0020037">
    <property type="term" value="F:heme binding"/>
    <property type="evidence" value="ECO:0007669"/>
    <property type="project" value="InterPro"/>
</dbReference>
<dbReference type="PROSITE" id="PS51009">
    <property type="entry name" value="CYTCII"/>
    <property type="match status" value="1"/>
</dbReference>
<organism evidence="2 3">
    <name type="scientific">Limnoglobus roseus</name>
    <dbReference type="NCBI Taxonomy" id="2598579"/>
    <lineage>
        <taxon>Bacteria</taxon>
        <taxon>Pseudomonadati</taxon>
        <taxon>Planctomycetota</taxon>
        <taxon>Planctomycetia</taxon>
        <taxon>Gemmatales</taxon>
        <taxon>Gemmataceae</taxon>
        <taxon>Limnoglobus</taxon>
    </lineage>
</organism>
<feature type="signal peptide" evidence="1">
    <location>
        <begin position="1"/>
        <end position="23"/>
    </location>
</feature>
<dbReference type="Gene3D" id="1.20.120.10">
    <property type="entry name" value="Cytochrome c/b562"/>
    <property type="match status" value="1"/>
</dbReference>
<dbReference type="SUPFAM" id="SSF47175">
    <property type="entry name" value="Cytochromes"/>
    <property type="match status" value="1"/>
</dbReference>
<proteinExistence type="predicted"/>
<dbReference type="GO" id="GO:0009055">
    <property type="term" value="F:electron transfer activity"/>
    <property type="evidence" value="ECO:0007669"/>
    <property type="project" value="InterPro"/>
</dbReference>
<keyword evidence="1" id="KW-0732">Signal</keyword>
<dbReference type="AlphaFoldDB" id="A0A5C1A227"/>
<reference evidence="3" key="1">
    <citation type="submission" date="2019-08" db="EMBL/GenBank/DDBJ databases">
        <title>Limnoglobus roseus gen. nov., sp. nov., a novel freshwater planctomycete with a giant genome from the family Gemmataceae.</title>
        <authorList>
            <person name="Kulichevskaya I.S."/>
            <person name="Naumoff D.G."/>
            <person name="Miroshnikov K."/>
            <person name="Ivanova A."/>
            <person name="Philippov D.A."/>
            <person name="Hakobyan A."/>
            <person name="Rijpstra I.C."/>
            <person name="Sinninghe Damste J.S."/>
            <person name="Liesack W."/>
            <person name="Dedysh S.N."/>
        </authorList>
    </citation>
    <scope>NUCLEOTIDE SEQUENCE [LARGE SCALE GENOMIC DNA]</scope>
    <source>
        <strain evidence="3">PX52</strain>
    </source>
</reference>
<dbReference type="Pfam" id="PF01322">
    <property type="entry name" value="Cytochrom_C_2"/>
    <property type="match status" value="1"/>
</dbReference>
<accession>A0A5C1A227</accession>
<evidence type="ECO:0008006" key="4">
    <source>
        <dbReference type="Google" id="ProtNLM"/>
    </source>
</evidence>
<dbReference type="EMBL" id="CP042425">
    <property type="protein sequence ID" value="QEL13169.1"/>
    <property type="molecule type" value="Genomic_DNA"/>
</dbReference>
<dbReference type="RefSeq" id="WP_149108157.1">
    <property type="nucleotide sequence ID" value="NZ_CP042425.1"/>
</dbReference>
<dbReference type="Proteomes" id="UP000324974">
    <property type="component" value="Chromosome"/>
</dbReference>
<gene>
    <name evidence="2" type="ORF">PX52LOC_00022</name>
</gene>
<evidence type="ECO:0000313" key="3">
    <source>
        <dbReference type="Proteomes" id="UP000324974"/>
    </source>
</evidence>
<evidence type="ECO:0000313" key="2">
    <source>
        <dbReference type="EMBL" id="QEL13169.1"/>
    </source>
</evidence>
<name>A0A5C1A227_9BACT</name>
<dbReference type="GO" id="GO:0022900">
    <property type="term" value="P:electron transport chain"/>
    <property type="evidence" value="ECO:0007669"/>
    <property type="project" value="InterPro"/>
</dbReference>
<feature type="chain" id="PRO_5023035009" description="Cytochrome c" evidence="1">
    <location>
        <begin position="24"/>
        <end position="252"/>
    </location>
</feature>
<dbReference type="InterPro" id="IPR002321">
    <property type="entry name" value="Cyt_c_II"/>
</dbReference>
<dbReference type="OrthoDB" id="5520910at2"/>
<dbReference type="InterPro" id="IPR010980">
    <property type="entry name" value="Cyt_c/b562"/>
</dbReference>
<sequence length="252" mass="26089">MRSLKLRILGAAAVAALAGAAIAAEPILSADVGGKAIEADTAHLSKLVELAGKKKVGGRPKATAVLVALYAEDNLGGKDAAKMATLRDEALKIAEKSKTIGTLGAEVKALSAVTANPKADVKPMGAQKIIEKTKLDLTEVMDLFGGATAGGMNLEKDIREMKKDGVKNTPAAELLGARSAVLAELTMHLPNDKAGGANKKVWDGYSMDMKKLSQEIATEAAKGSKANLATIKTTVGKLDAACTNCHNKFRAD</sequence>
<evidence type="ECO:0000256" key="1">
    <source>
        <dbReference type="SAM" id="SignalP"/>
    </source>
</evidence>
<dbReference type="KEGG" id="lrs:PX52LOC_00022"/>